<dbReference type="Gene3D" id="3.40.50.720">
    <property type="entry name" value="NAD(P)-binding Rossmann-like Domain"/>
    <property type="match status" value="1"/>
</dbReference>
<dbReference type="InterPro" id="IPR020904">
    <property type="entry name" value="Sc_DH/Rdtase_CS"/>
</dbReference>
<dbReference type="SMART" id="SM00822">
    <property type="entry name" value="PKS_KR"/>
    <property type="match status" value="1"/>
</dbReference>
<evidence type="ECO:0000256" key="3">
    <source>
        <dbReference type="RuleBase" id="RU000363"/>
    </source>
</evidence>
<dbReference type="InterPro" id="IPR057326">
    <property type="entry name" value="KR_dom"/>
</dbReference>
<evidence type="ECO:0000313" key="6">
    <source>
        <dbReference type="Proteomes" id="UP000249166"/>
    </source>
</evidence>
<dbReference type="InterPro" id="IPR036291">
    <property type="entry name" value="NAD(P)-bd_dom_sf"/>
</dbReference>
<gene>
    <name evidence="5" type="ORF">DBZ45_02910</name>
</gene>
<comment type="similarity">
    <text evidence="1 3">Belongs to the short-chain dehydrogenases/reductases (SDR) family.</text>
</comment>
<dbReference type="GO" id="GO:0016491">
    <property type="term" value="F:oxidoreductase activity"/>
    <property type="evidence" value="ECO:0007669"/>
    <property type="project" value="UniProtKB-KW"/>
</dbReference>
<organism evidence="5 6">
    <name type="scientific">Arthrobacter globiformis</name>
    <dbReference type="NCBI Taxonomy" id="1665"/>
    <lineage>
        <taxon>Bacteria</taxon>
        <taxon>Bacillati</taxon>
        <taxon>Actinomycetota</taxon>
        <taxon>Actinomycetes</taxon>
        <taxon>Micrococcales</taxon>
        <taxon>Micrococcaceae</taxon>
        <taxon>Arthrobacter</taxon>
    </lineage>
</organism>
<dbReference type="PRINTS" id="PR00080">
    <property type="entry name" value="SDRFAMILY"/>
</dbReference>
<dbReference type="PANTHER" id="PTHR43658">
    <property type="entry name" value="SHORT-CHAIN DEHYDROGENASE/REDUCTASE"/>
    <property type="match status" value="1"/>
</dbReference>
<dbReference type="Pfam" id="PF00106">
    <property type="entry name" value="adh_short"/>
    <property type="match status" value="1"/>
</dbReference>
<protein>
    <submittedName>
        <fullName evidence="5">3-hydroxyacyl-CoA dehydrogenase</fullName>
    </submittedName>
</protein>
<dbReference type="RefSeq" id="WP_111902465.1">
    <property type="nucleotide sequence ID" value="NZ_QLNP01000034.1"/>
</dbReference>
<evidence type="ECO:0000313" key="5">
    <source>
        <dbReference type="EMBL" id="RAM38834.1"/>
    </source>
</evidence>
<dbReference type="AlphaFoldDB" id="A0A328HKZ3"/>
<proteinExistence type="inferred from homology"/>
<evidence type="ECO:0000256" key="1">
    <source>
        <dbReference type="ARBA" id="ARBA00006484"/>
    </source>
</evidence>
<evidence type="ECO:0000259" key="4">
    <source>
        <dbReference type="SMART" id="SM00822"/>
    </source>
</evidence>
<evidence type="ECO:0000256" key="2">
    <source>
        <dbReference type="ARBA" id="ARBA00023002"/>
    </source>
</evidence>
<accession>A0A328HKZ3</accession>
<comment type="caution">
    <text evidence="5">The sequence shown here is derived from an EMBL/GenBank/DDBJ whole genome shotgun (WGS) entry which is preliminary data.</text>
</comment>
<name>A0A328HKZ3_ARTGO</name>
<reference evidence="5 6" key="1">
    <citation type="submission" date="2018-04" db="EMBL/GenBank/DDBJ databases">
        <title>Bacteria isolated from cave deposits of Manipur.</title>
        <authorList>
            <person name="Sahoo D."/>
            <person name="Sarangthem I."/>
            <person name="Nandeibam J."/>
        </authorList>
    </citation>
    <scope>NUCLEOTIDE SEQUENCE [LARGE SCALE GENOMIC DNA]</scope>
    <source>
        <strain evidence="6">mrc11</strain>
    </source>
</reference>
<feature type="domain" description="Ketoreductase" evidence="4">
    <location>
        <begin position="6"/>
        <end position="217"/>
    </location>
</feature>
<keyword evidence="2" id="KW-0560">Oxidoreductase</keyword>
<dbReference type="InterPro" id="IPR002347">
    <property type="entry name" value="SDR_fam"/>
</dbReference>
<sequence>MEIEGSVALITGGASGLGAATARRLFDAGASVVLADLGTSAGAAYADELNAAGPQNLAGAASGREVAAPKAVFVPADVTSEEQVQAAVDAAVGMGPLRVVVNCAGIATPGKVLGRDGVLPLETFQRVIQINLVGTFNVVRLAAAAMAATEPAVTELGGQERGVIINTASVAAFDGQIGQPAYAASKGGVAAMTLPLARELARSLIRVVTIAPGIFETPMMAGLPQEAQESLGRQVPHPSRLGRPAEYANLAAHVVENAMLNGETIRLDGAIRMGPK</sequence>
<dbReference type="FunFam" id="3.40.50.720:FF:000215">
    <property type="entry name" value="3-hydroxyacyl-CoA dehydrogenase type-2"/>
    <property type="match status" value="1"/>
</dbReference>
<dbReference type="SUPFAM" id="SSF51735">
    <property type="entry name" value="NAD(P)-binding Rossmann-fold domains"/>
    <property type="match status" value="1"/>
</dbReference>
<dbReference type="Proteomes" id="UP000249166">
    <property type="component" value="Unassembled WGS sequence"/>
</dbReference>
<dbReference type="OrthoDB" id="9795647at2"/>
<dbReference type="PANTHER" id="PTHR43658:SF8">
    <property type="entry name" value="17-BETA-HYDROXYSTEROID DEHYDROGENASE 14-RELATED"/>
    <property type="match status" value="1"/>
</dbReference>
<dbReference type="PRINTS" id="PR00081">
    <property type="entry name" value="GDHRDH"/>
</dbReference>
<dbReference type="EMBL" id="QLNP01000034">
    <property type="protein sequence ID" value="RAM38834.1"/>
    <property type="molecule type" value="Genomic_DNA"/>
</dbReference>
<dbReference type="PROSITE" id="PS00061">
    <property type="entry name" value="ADH_SHORT"/>
    <property type="match status" value="1"/>
</dbReference>